<name>A0A0A7GC50_GEOAI</name>
<dbReference type="HOGENOM" id="CLU_000022_59_7_2"/>
<dbReference type="RefSeq" id="WP_148305903.1">
    <property type="nucleotide sequence ID" value="NZ_CP009552.1"/>
</dbReference>
<dbReference type="CDD" id="cd05936">
    <property type="entry name" value="FC-FACS_FadD_like"/>
    <property type="match status" value="1"/>
</dbReference>
<accession>A0A0A7GC50</accession>
<protein>
    <submittedName>
        <fullName evidence="5">Long-chain-fatty-acid--CoA ligase</fullName>
    </submittedName>
</protein>
<dbReference type="InterPro" id="IPR045851">
    <property type="entry name" value="AMP-bd_C_sf"/>
</dbReference>
<evidence type="ECO:0000256" key="1">
    <source>
        <dbReference type="ARBA" id="ARBA00006432"/>
    </source>
</evidence>
<dbReference type="Gene3D" id="3.40.50.12780">
    <property type="entry name" value="N-terminal domain of ligase-like"/>
    <property type="match status" value="1"/>
</dbReference>
<dbReference type="KEGG" id="gac:GACE_0568"/>
<gene>
    <name evidence="5" type="ORF">GACE_0568</name>
</gene>
<dbReference type="eggNOG" id="arCOG00856">
    <property type="taxonomic scope" value="Archaea"/>
</dbReference>
<dbReference type="Pfam" id="PF00501">
    <property type="entry name" value="AMP-binding"/>
    <property type="match status" value="1"/>
</dbReference>
<dbReference type="EMBL" id="CP009552">
    <property type="protein sequence ID" value="AIY89620.1"/>
    <property type="molecule type" value="Genomic_DNA"/>
</dbReference>
<dbReference type="PANTHER" id="PTHR43767">
    <property type="entry name" value="LONG-CHAIN-FATTY-ACID--COA LIGASE"/>
    <property type="match status" value="1"/>
</dbReference>
<feature type="domain" description="AMP-binding enzyme C-terminal" evidence="4">
    <location>
        <begin position="481"/>
        <end position="558"/>
    </location>
</feature>
<dbReference type="Gene3D" id="3.30.300.30">
    <property type="match status" value="1"/>
</dbReference>
<evidence type="ECO:0000259" key="3">
    <source>
        <dbReference type="Pfam" id="PF00501"/>
    </source>
</evidence>
<dbReference type="InterPro" id="IPR050237">
    <property type="entry name" value="ATP-dep_AMP-bd_enzyme"/>
</dbReference>
<organism evidence="5 6">
    <name type="scientific">Geoglobus acetivorans</name>
    <dbReference type="NCBI Taxonomy" id="565033"/>
    <lineage>
        <taxon>Archaea</taxon>
        <taxon>Methanobacteriati</taxon>
        <taxon>Methanobacteriota</taxon>
        <taxon>Archaeoglobi</taxon>
        <taxon>Archaeoglobales</taxon>
        <taxon>Archaeoglobaceae</taxon>
        <taxon>Geoglobus</taxon>
    </lineage>
</organism>
<evidence type="ECO:0000259" key="4">
    <source>
        <dbReference type="Pfam" id="PF13193"/>
    </source>
</evidence>
<dbReference type="AlphaFoldDB" id="A0A0A7GC50"/>
<dbReference type="PANTHER" id="PTHR43767:SF9">
    <property type="entry name" value="LONG-CHAIN-FATTY-ACID--COA LIGASE"/>
    <property type="match status" value="1"/>
</dbReference>
<dbReference type="InterPro" id="IPR025110">
    <property type="entry name" value="AMP-bd_C"/>
</dbReference>
<comment type="similarity">
    <text evidence="1">Belongs to the ATP-dependent AMP-binding enzyme family.</text>
</comment>
<sequence length="575" mass="64606">MDVENIIGVEGKHLGEVKIEEINRVWLKHYDEWVRPSLEFPEIPLFRLLEDTARAKPENTAIVFFGKEITYRELDALSNKLASYLKSLGVKKGDGVILAMPNIPQYVISYYAVLKAGGIVVQANPIYTEREFKHIASNSEARIAIILDQILDNVYPLKKDGLVDHIILAKVEDYLPFPLSFLYSFKKKKVRVPAVPDIHEWKAALASEELKERPEVNPKEDIAVHQYTGGTTGFPKAAMLTHYNLVANVYQTIEWIPGKGEGDVFLGALPYFHVFGMTTSMNAPIAVGAPMILVPDPRDIKRVIQAIDKYRVSIFCGVPTLFNAILNHPDLKKYDLSSLKACISGAAPLPVELKRSFEKETGSKLIEGYGLSETSPVTHGNPFYGMNKEGSIGIPFPDTYALVIDEEGKVLPVGEIGELAIFGPQVMKGYYKMEEETRKTLVSGWLLTGDMAKMDEDGYFYIVDRKKDVIIAGGYNIYPREVEEVLYEHPAVLEAAVVGVPDKYRGETVKAFIVLRPEHRGKVSEKDIEQFCRQKLAAYKVPRIIEFVDELPKSAVGKVLRRVLRDQEVKKMEQS</sequence>
<dbReference type="SUPFAM" id="SSF56801">
    <property type="entry name" value="Acetyl-CoA synthetase-like"/>
    <property type="match status" value="1"/>
</dbReference>
<evidence type="ECO:0000313" key="5">
    <source>
        <dbReference type="EMBL" id="AIY89620.1"/>
    </source>
</evidence>
<dbReference type="Proteomes" id="UP000030624">
    <property type="component" value="Chromosome"/>
</dbReference>
<dbReference type="InterPro" id="IPR000873">
    <property type="entry name" value="AMP-dep_synth/lig_dom"/>
</dbReference>
<dbReference type="Pfam" id="PF13193">
    <property type="entry name" value="AMP-binding_C"/>
    <property type="match status" value="1"/>
</dbReference>
<evidence type="ECO:0000256" key="2">
    <source>
        <dbReference type="ARBA" id="ARBA00022598"/>
    </source>
</evidence>
<reference evidence="5 6" key="1">
    <citation type="journal article" date="2015" name="Appl. Environ. Microbiol.">
        <title>The Geoglobus acetivorans genome: Fe(III) reduction, acetate utilization, autotrophic growth, and degradation of aromatic compounds in a hyperthermophilic archaeon.</title>
        <authorList>
            <person name="Mardanov A.V."/>
            <person name="Slododkina G.B."/>
            <person name="Slobodkin A.I."/>
            <person name="Beletsky A.V."/>
            <person name="Gavrilov S.N."/>
            <person name="Kublanov I.V."/>
            <person name="Bonch-Osmolovskaya E.A."/>
            <person name="Skryabin K.G."/>
            <person name="Ravin N.V."/>
        </authorList>
    </citation>
    <scope>NUCLEOTIDE SEQUENCE [LARGE SCALE GENOMIC DNA]</scope>
    <source>
        <strain evidence="5 6">SBH6</strain>
    </source>
</reference>
<evidence type="ECO:0000313" key="6">
    <source>
        <dbReference type="Proteomes" id="UP000030624"/>
    </source>
</evidence>
<feature type="domain" description="AMP-dependent synthetase/ligase" evidence="3">
    <location>
        <begin position="49"/>
        <end position="431"/>
    </location>
</feature>
<dbReference type="GeneID" id="24797170"/>
<dbReference type="GO" id="GO:0016877">
    <property type="term" value="F:ligase activity, forming carbon-sulfur bonds"/>
    <property type="evidence" value="ECO:0007669"/>
    <property type="project" value="UniProtKB-ARBA"/>
</dbReference>
<dbReference type="InterPro" id="IPR042099">
    <property type="entry name" value="ANL_N_sf"/>
</dbReference>
<keyword evidence="2 5" id="KW-0436">Ligase</keyword>
<dbReference type="STRING" id="565033.GACE_0568"/>
<proteinExistence type="inferred from homology"/>
<dbReference type="FunFam" id="3.30.300.30:FF:000008">
    <property type="entry name" value="2,3-dihydroxybenzoate-AMP ligase"/>
    <property type="match status" value="1"/>
</dbReference>